<evidence type="ECO:0000313" key="2">
    <source>
        <dbReference type="Proteomes" id="UP000026961"/>
    </source>
</evidence>
<dbReference type="EnsemblPlants" id="OGLUM06G03070.1">
    <property type="protein sequence ID" value="OGLUM06G03070.1"/>
    <property type="gene ID" value="OGLUM06G03070"/>
</dbReference>
<dbReference type="AlphaFoldDB" id="A0A0E0A4Y6"/>
<dbReference type="Proteomes" id="UP000026961">
    <property type="component" value="Chromosome 6"/>
</dbReference>
<name>A0A0E0A4Y6_9ORYZ</name>
<keyword evidence="2" id="KW-1185">Reference proteome</keyword>
<proteinExistence type="predicted"/>
<sequence>MSSIQPIDTMARFYMICLCHPTQLQTQLSMVKLAQCDVDVCELSMVLLLFLDLLQNQCLIHAAGADKKSQPTNLQNSLDQMLQPLLNHAKSN</sequence>
<accession>A0A0E0A4Y6</accession>
<dbReference type="HOGENOM" id="CLU_187156_0_0_1"/>
<dbReference type="Gramene" id="OGLUM06G03070.1">
    <property type="protein sequence ID" value="OGLUM06G03070.1"/>
    <property type="gene ID" value="OGLUM06G03070"/>
</dbReference>
<evidence type="ECO:0000313" key="1">
    <source>
        <dbReference type="EnsemblPlants" id="OGLUM06G03070.1"/>
    </source>
</evidence>
<protein>
    <submittedName>
        <fullName evidence="1">Uncharacterized protein</fullName>
    </submittedName>
</protein>
<reference evidence="1" key="1">
    <citation type="submission" date="2015-04" db="UniProtKB">
        <authorList>
            <consortium name="EnsemblPlants"/>
        </authorList>
    </citation>
    <scope>IDENTIFICATION</scope>
</reference>
<reference evidence="1" key="2">
    <citation type="submission" date="2018-05" db="EMBL/GenBank/DDBJ databases">
        <title>OgluRS3 (Oryza glumaepatula Reference Sequence Version 3).</title>
        <authorList>
            <person name="Zhang J."/>
            <person name="Kudrna D."/>
            <person name="Lee S."/>
            <person name="Talag J."/>
            <person name="Welchert J."/>
            <person name="Wing R.A."/>
        </authorList>
    </citation>
    <scope>NUCLEOTIDE SEQUENCE [LARGE SCALE GENOMIC DNA]</scope>
</reference>
<organism evidence="1">
    <name type="scientific">Oryza glumipatula</name>
    <dbReference type="NCBI Taxonomy" id="40148"/>
    <lineage>
        <taxon>Eukaryota</taxon>
        <taxon>Viridiplantae</taxon>
        <taxon>Streptophyta</taxon>
        <taxon>Embryophyta</taxon>
        <taxon>Tracheophyta</taxon>
        <taxon>Spermatophyta</taxon>
        <taxon>Magnoliopsida</taxon>
        <taxon>Liliopsida</taxon>
        <taxon>Poales</taxon>
        <taxon>Poaceae</taxon>
        <taxon>BOP clade</taxon>
        <taxon>Oryzoideae</taxon>
        <taxon>Oryzeae</taxon>
        <taxon>Oryzinae</taxon>
        <taxon>Oryza</taxon>
    </lineage>
</organism>